<name>A0ABU9C6N4_9BURK</name>
<dbReference type="SUPFAM" id="SSF56925">
    <property type="entry name" value="OMPA-like"/>
    <property type="match status" value="1"/>
</dbReference>
<dbReference type="Proteomes" id="UP001379945">
    <property type="component" value="Unassembled WGS sequence"/>
</dbReference>
<dbReference type="InterPro" id="IPR027385">
    <property type="entry name" value="Beta-barrel_OMP"/>
</dbReference>
<feature type="chain" id="PRO_5045806163" evidence="3">
    <location>
        <begin position="27"/>
        <end position="218"/>
    </location>
</feature>
<accession>A0ABU9C6N4</accession>
<evidence type="ECO:0000259" key="4">
    <source>
        <dbReference type="Pfam" id="PF13505"/>
    </source>
</evidence>
<evidence type="ECO:0000313" key="5">
    <source>
        <dbReference type="EMBL" id="MEK8046910.1"/>
    </source>
</evidence>
<reference evidence="5 6" key="1">
    <citation type="submission" date="2024-04" db="EMBL/GenBank/DDBJ databases">
        <title>Novel species of the genus Ideonella isolated from streams.</title>
        <authorList>
            <person name="Lu H."/>
        </authorList>
    </citation>
    <scope>NUCLEOTIDE SEQUENCE [LARGE SCALE GENOMIC DNA]</scope>
    <source>
        <strain evidence="5 6">LYT19W</strain>
    </source>
</reference>
<evidence type="ECO:0000256" key="1">
    <source>
        <dbReference type="ARBA" id="ARBA00004442"/>
    </source>
</evidence>
<feature type="signal peptide" evidence="3">
    <location>
        <begin position="1"/>
        <end position="26"/>
    </location>
</feature>
<proteinExistence type="predicted"/>
<evidence type="ECO:0000256" key="2">
    <source>
        <dbReference type="ARBA" id="ARBA00022729"/>
    </source>
</evidence>
<comment type="caution">
    <text evidence="5">The sequence shown here is derived from an EMBL/GenBank/DDBJ whole genome shotgun (WGS) entry which is preliminary data.</text>
</comment>
<dbReference type="Pfam" id="PF13505">
    <property type="entry name" value="OMP_b-brl"/>
    <property type="match status" value="1"/>
</dbReference>
<keyword evidence="2 3" id="KW-0732">Signal</keyword>
<dbReference type="RefSeq" id="WP_341399212.1">
    <property type="nucleotide sequence ID" value="NZ_JBBUTI010000007.1"/>
</dbReference>
<dbReference type="NCBIfam" id="TIGR04565">
    <property type="entry name" value="OMP_myx_plus"/>
    <property type="match status" value="1"/>
</dbReference>
<organism evidence="5 6">
    <name type="scientific">Ideonella margarita</name>
    <dbReference type="NCBI Taxonomy" id="2984191"/>
    <lineage>
        <taxon>Bacteria</taxon>
        <taxon>Pseudomonadati</taxon>
        <taxon>Pseudomonadota</taxon>
        <taxon>Betaproteobacteria</taxon>
        <taxon>Burkholderiales</taxon>
        <taxon>Sphaerotilaceae</taxon>
        <taxon>Ideonella</taxon>
    </lineage>
</organism>
<keyword evidence="6" id="KW-1185">Reference proteome</keyword>
<comment type="subcellular location">
    <subcellularLocation>
        <location evidence="1">Cell outer membrane</location>
    </subcellularLocation>
</comment>
<evidence type="ECO:0000256" key="3">
    <source>
        <dbReference type="SAM" id="SignalP"/>
    </source>
</evidence>
<protein>
    <submittedName>
        <fullName evidence="5">Outer membrane beta-barrel domain-containing protein</fullName>
    </submittedName>
</protein>
<feature type="domain" description="Outer membrane protein beta-barrel" evidence="4">
    <location>
        <begin position="67"/>
        <end position="215"/>
    </location>
</feature>
<evidence type="ECO:0000313" key="6">
    <source>
        <dbReference type="Proteomes" id="UP001379945"/>
    </source>
</evidence>
<dbReference type="Gene3D" id="2.40.160.20">
    <property type="match status" value="1"/>
</dbReference>
<sequence length="218" mass="23685">MNAFTRQLPKLMLALTALQLSAPALAQVKAPADSSNQVVVPQVDRRDVRLPRFPSNDFEAGLFGGAFSTQNFGASAVGGLRVGYHITEDWFVEAALGRTTVSDEAFTRVLPGGIFTPGNEKLQYANLSAAVNLLPGEVFFGRDNAKPSSVFLIGGVGTTKFNGQRQQGFNLGVGMKVFLRDWAAVRIDMRDHIFSVDLLGKRETTHNLELSTGVSFFF</sequence>
<gene>
    <name evidence="5" type="ORF">AACH00_11155</name>
</gene>
<dbReference type="EMBL" id="JBBUTI010000007">
    <property type="protein sequence ID" value="MEK8046910.1"/>
    <property type="molecule type" value="Genomic_DNA"/>
</dbReference>
<dbReference type="InterPro" id="IPR011250">
    <property type="entry name" value="OMP/PagP_B-barrel"/>
</dbReference>
<dbReference type="InterPro" id="IPR030820">
    <property type="entry name" value="OMP_myx_plus_Proteobacteria"/>
</dbReference>